<organism evidence="3 4">
    <name type="scientific">Micromonospora endolithica</name>
    <dbReference type="NCBI Taxonomy" id="230091"/>
    <lineage>
        <taxon>Bacteria</taxon>
        <taxon>Bacillati</taxon>
        <taxon>Actinomycetota</taxon>
        <taxon>Actinomycetes</taxon>
        <taxon>Micromonosporales</taxon>
        <taxon>Micromonosporaceae</taxon>
        <taxon>Micromonospora</taxon>
    </lineage>
</organism>
<evidence type="ECO:0000313" key="3">
    <source>
        <dbReference type="EMBL" id="RKN44505.1"/>
    </source>
</evidence>
<feature type="transmembrane region" description="Helical" evidence="2">
    <location>
        <begin position="139"/>
        <end position="162"/>
    </location>
</feature>
<keyword evidence="2" id="KW-0472">Membrane</keyword>
<reference evidence="3 4" key="1">
    <citation type="journal article" date="2004" name="Syst. Appl. Microbiol.">
        <title>Cryptoendolithic actinomycetes from antarctic sandstone rock samples: Micromonospora endolithica sp. nov. and two isolates related to Micromonospora coerulea Jensen 1932.</title>
        <authorList>
            <person name="Hirsch P."/>
            <person name="Mevs U."/>
            <person name="Kroppenstedt R.M."/>
            <person name="Schumann P."/>
            <person name="Stackebrandt E."/>
        </authorList>
    </citation>
    <scope>NUCLEOTIDE SEQUENCE [LARGE SCALE GENOMIC DNA]</scope>
    <source>
        <strain evidence="3 4">JCM 12677</strain>
    </source>
</reference>
<evidence type="ECO:0000313" key="4">
    <source>
        <dbReference type="Proteomes" id="UP000281726"/>
    </source>
</evidence>
<comment type="caution">
    <text evidence="3">The sequence shown here is derived from an EMBL/GenBank/DDBJ whole genome shotgun (WGS) entry which is preliminary data.</text>
</comment>
<evidence type="ECO:0000256" key="1">
    <source>
        <dbReference type="SAM" id="MobiDB-lite"/>
    </source>
</evidence>
<sequence>MLMVFTALAATAAPWVTRANGDALIGLDLGYLAGELRDQPHPVAQLFVEALQLPVFLAILLAPGVAVRSRQGRIGAVFLGLLATAVAVLMAISLHSRIEDYWEPAWEQRYELFAVAVGLVAVVVLAAVVALAAGRGQAYAVAVALLLVGSAAFHLYSVAVLSSLTSIGVEVSPLAWAPGLTWLLAAGCALVAARTDRAGGASGAGGGHRDRVEPGERRTAEPAATEAYGAPQG</sequence>
<keyword evidence="4" id="KW-1185">Reference proteome</keyword>
<feature type="transmembrane region" description="Helical" evidence="2">
    <location>
        <begin position="112"/>
        <end position="132"/>
    </location>
</feature>
<dbReference type="Proteomes" id="UP000281726">
    <property type="component" value="Unassembled WGS sequence"/>
</dbReference>
<feature type="transmembrane region" description="Helical" evidence="2">
    <location>
        <begin position="174"/>
        <end position="193"/>
    </location>
</feature>
<accession>A0A3A9Z876</accession>
<feature type="compositionally biased region" description="Basic and acidic residues" evidence="1">
    <location>
        <begin position="207"/>
        <end position="220"/>
    </location>
</feature>
<feature type="region of interest" description="Disordered" evidence="1">
    <location>
        <begin position="198"/>
        <end position="233"/>
    </location>
</feature>
<feature type="transmembrane region" description="Helical" evidence="2">
    <location>
        <begin position="74"/>
        <end position="92"/>
    </location>
</feature>
<evidence type="ECO:0008006" key="5">
    <source>
        <dbReference type="Google" id="ProtNLM"/>
    </source>
</evidence>
<evidence type="ECO:0000256" key="2">
    <source>
        <dbReference type="SAM" id="Phobius"/>
    </source>
</evidence>
<proteinExistence type="predicted"/>
<keyword evidence="2" id="KW-1133">Transmembrane helix</keyword>
<dbReference type="AlphaFoldDB" id="A0A3A9Z876"/>
<protein>
    <recommendedName>
        <fullName evidence="5">DUF998 domain-containing protein</fullName>
    </recommendedName>
</protein>
<name>A0A3A9Z876_9ACTN</name>
<feature type="transmembrane region" description="Helical" evidence="2">
    <location>
        <begin position="43"/>
        <end position="62"/>
    </location>
</feature>
<keyword evidence="2" id="KW-0812">Transmembrane</keyword>
<dbReference type="EMBL" id="RBAK01000007">
    <property type="protein sequence ID" value="RKN44505.1"/>
    <property type="molecule type" value="Genomic_DNA"/>
</dbReference>
<gene>
    <name evidence="3" type="ORF">D7223_19890</name>
</gene>